<protein>
    <submittedName>
        <fullName evidence="2">Uncharacterized protein</fullName>
    </submittedName>
</protein>
<proteinExistence type="predicted"/>
<accession>A0AAV2EBN5</accession>
<gene>
    <name evidence="2" type="ORF">LTRI10_LOCUS24618</name>
</gene>
<dbReference type="AlphaFoldDB" id="A0AAV2EBN5"/>
<evidence type="ECO:0000313" key="2">
    <source>
        <dbReference type="EMBL" id="CAL1383336.1"/>
    </source>
</evidence>
<reference evidence="2 3" key="1">
    <citation type="submission" date="2024-04" db="EMBL/GenBank/DDBJ databases">
        <authorList>
            <person name="Fracassetti M."/>
        </authorList>
    </citation>
    <scope>NUCLEOTIDE SEQUENCE [LARGE SCALE GENOMIC DNA]</scope>
</reference>
<feature type="region of interest" description="Disordered" evidence="1">
    <location>
        <begin position="41"/>
        <end position="60"/>
    </location>
</feature>
<dbReference type="Proteomes" id="UP001497516">
    <property type="component" value="Chromosome 4"/>
</dbReference>
<organism evidence="2 3">
    <name type="scientific">Linum trigynum</name>
    <dbReference type="NCBI Taxonomy" id="586398"/>
    <lineage>
        <taxon>Eukaryota</taxon>
        <taxon>Viridiplantae</taxon>
        <taxon>Streptophyta</taxon>
        <taxon>Embryophyta</taxon>
        <taxon>Tracheophyta</taxon>
        <taxon>Spermatophyta</taxon>
        <taxon>Magnoliopsida</taxon>
        <taxon>eudicotyledons</taxon>
        <taxon>Gunneridae</taxon>
        <taxon>Pentapetalae</taxon>
        <taxon>rosids</taxon>
        <taxon>fabids</taxon>
        <taxon>Malpighiales</taxon>
        <taxon>Linaceae</taxon>
        <taxon>Linum</taxon>
    </lineage>
</organism>
<sequence length="91" mass="9625">MEGGKRSRCGRMAGGASVCAMRVLISIDRLVPRWNGGSVQRHRRVSEASHRGAGIGIKTGNEPTKVYGGATIDEMVVNGGRKVRWGSNCGG</sequence>
<evidence type="ECO:0000256" key="1">
    <source>
        <dbReference type="SAM" id="MobiDB-lite"/>
    </source>
</evidence>
<evidence type="ECO:0000313" key="3">
    <source>
        <dbReference type="Proteomes" id="UP001497516"/>
    </source>
</evidence>
<name>A0AAV2EBN5_9ROSI</name>
<keyword evidence="3" id="KW-1185">Reference proteome</keyword>
<dbReference type="EMBL" id="OZ034817">
    <property type="protein sequence ID" value="CAL1383336.1"/>
    <property type="molecule type" value="Genomic_DNA"/>
</dbReference>